<dbReference type="GO" id="GO:0031509">
    <property type="term" value="P:subtelomeric heterochromatin formation"/>
    <property type="evidence" value="ECO:0007669"/>
    <property type="project" value="InterPro"/>
</dbReference>
<dbReference type="PANTHER" id="PTHR12046">
    <property type="entry name" value="HISTONE ACETYLTRANSFERASE TYPE B CATALYTIC SUBUNIT"/>
    <property type="match status" value="1"/>
</dbReference>
<feature type="region of interest" description="Disordered" evidence="1">
    <location>
        <begin position="149"/>
        <end position="221"/>
    </location>
</feature>
<name>A0AAE0CD87_9CHLO</name>
<dbReference type="InterPro" id="IPR016181">
    <property type="entry name" value="Acyl_CoA_acyltransferase"/>
</dbReference>
<protein>
    <submittedName>
        <fullName evidence="2">Uncharacterized protein</fullName>
    </submittedName>
</protein>
<accession>A0AAE0CD87</accession>
<dbReference type="GO" id="GO:0000781">
    <property type="term" value="C:chromosome, telomeric region"/>
    <property type="evidence" value="ECO:0007669"/>
    <property type="project" value="GOC"/>
</dbReference>
<dbReference type="GO" id="GO:0005634">
    <property type="term" value="C:nucleus"/>
    <property type="evidence" value="ECO:0007669"/>
    <property type="project" value="InterPro"/>
</dbReference>
<dbReference type="EMBL" id="LGRX02025090">
    <property type="protein sequence ID" value="KAK3252931.1"/>
    <property type="molecule type" value="Genomic_DNA"/>
</dbReference>
<keyword evidence="3" id="KW-1185">Reference proteome</keyword>
<dbReference type="GO" id="GO:0004402">
    <property type="term" value="F:histone acetyltransferase activity"/>
    <property type="evidence" value="ECO:0007669"/>
    <property type="project" value="InterPro"/>
</dbReference>
<dbReference type="SUPFAM" id="SSF55729">
    <property type="entry name" value="Acyl-CoA N-acyltransferases (Nat)"/>
    <property type="match status" value="1"/>
</dbReference>
<dbReference type="AlphaFoldDB" id="A0AAE0CD87"/>
<dbReference type="InterPro" id="IPR017380">
    <property type="entry name" value="Hist_AcTrfase_B-typ_cat-su"/>
</dbReference>
<feature type="compositionally biased region" description="Low complexity" evidence="1">
    <location>
        <begin position="161"/>
        <end position="174"/>
    </location>
</feature>
<reference evidence="2 3" key="1">
    <citation type="journal article" date="2015" name="Genome Biol. Evol.">
        <title>Comparative Genomics of a Bacterivorous Green Alga Reveals Evolutionary Causalities and Consequences of Phago-Mixotrophic Mode of Nutrition.</title>
        <authorList>
            <person name="Burns J.A."/>
            <person name="Paasch A."/>
            <person name="Narechania A."/>
            <person name="Kim E."/>
        </authorList>
    </citation>
    <scope>NUCLEOTIDE SEQUENCE [LARGE SCALE GENOMIC DNA]</scope>
    <source>
        <strain evidence="2 3">PLY_AMNH</strain>
    </source>
</reference>
<evidence type="ECO:0000256" key="1">
    <source>
        <dbReference type="SAM" id="MobiDB-lite"/>
    </source>
</evidence>
<feature type="non-terminal residue" evidence="2">
    <location>
        <position position="1"/>
    </location>
</feature>
<sequence>AVYKSGRLANCLDITVEDPTDTLRLIRDRIELQAAMQHTQLCEAAATAVASLTATPSTAGAKSSMEMPAVVAQAARKDLKLSKLQLRRCWECLLYLEAKMGSKAEIGEASAAFRQVVMRRLTHAQKDVEKRAKGKRVMDTEEGFIMMRGLPEGQSVDEMAEAPPSSEGAEAQASTGDKRPHEGADGEEEEEEEKPLTVEEQYEQVMEGLQQLADAVRQSAK</sequence>
<proteinExistence type="predicted"/>
<organism evidence="2 3">
    <name type="scientific">Cymbomonas tetramitiformis</name>
    <dbReference type="NCBI Taxonomy" id="36881"/>
    <lineage>
        <taxon>Eukaryota</taxon>
        <taxon>Viridiplantae</taxon>
        <taxon>Chlorophyta</taxon>
        <taxon>Pyramimonadophyceae</taxon>
        <taxon>Pyramimonadales</taxon>
        <taxon>Pyramimonadaceae</taxon>
        <taxon>Cymbomonas</taxon>
    </lineage>
</organism>
<gene>
    <name evidence="2" type="ORF">CYMTET_37785</name>
</gene>
<dbReference type="Proteomes" id="UP001190700">
    <property type="component" value="Unassembled WGS sequence"/>
</dbReference>
<evidence type="ECO:0000313" key="3">
    <source>
        <dbReference type="Proteomes" id="UP001190700"/>
    </source>
</evidence>
<evidence type="ECO:0000313" key="2">
    <source>
        <dbReference type="EMBL" id="KAK3252931.1"/>
    </source>
</evidence>
<comment type="caution">
    <text evidence="2">The sequence shown here is derived from an EMBL/GenBank/DDBJ whole genome shotgun (WGS) entry which is preliminary data.</text>
</comment>